<feature type="transmembrane region" description="Helical" evidence="6">
    <location>
        <begin position="54"/>
        <end position="72"/>
    </location>
</feature>
<feature type="transmembrane region" description="Helical" evidence="6">
    <location>
        <begin position="239"/>
        <end position="261"/>
    </location>
</feature>
<feature type="transmembrane region" description="Helical" evidence="6">
    <location>
        <begin position="504"/>
        <end position="525"/>
    </location>
</feature>
<name>A0A8J2IK98_FUSEQ</name>
<dbReference type="InterPro" id="IPR011701">
    <property type="entry name" value="MFS"/>
</dbReference>
<feature type="transmembrane region" description="Helical" evidence="6">
    <location>
        <begin position="762"/>
        <end position="781"/>
    </location>
</feature>
<sequence length="835" mass="92758">MTPSTATKKVTPQSIKDEKRWVQRLNLFLSPFWITAVAFAMLSGIMHSWHDMDYILFSIAVATPPVLFPALLSKKAGRPWYRRYWFKLNVWVAIIVCLGTYFTSHYFFDLMGMRYKFPCKWNFSSAVVGRTGGQVPVFLYPLTHAYFMTYYTVLMMAESAIVQTLQPGRLGRALVVVALSYSVAVGETFFMSSPLLSDWFYYEKTDRMMTIGSLGYMAFFVTGLPMVKGVDSKGEDWPLSRVIIDALATFMSILMLLEIWAKVVLLFSQPSPGFSIAMADTKDYPKLEQVISTDHIEKTQATQNDGHGHIEGNALLVNKKGEVRKIPVPSSDPNDPLNFRPWEKYGLVFCCCWFSVMGLSVASGLGAILNVFFETYIPQGYNSDQVVLLITLPTLFIGLGNYIILPLSLAFGRRPIFLISMIVLFASSIAAATQNSYNGHLAARIIQGTATGASESLLPLMLTEVTFLHERAFVFGLYWMLQNALSSSLNLASSYINADLGWRWYYWVFTITVGVGLVIAFFLGFETQFTRPAASLDGQLVVTDEFGVTRVIPDSEAQAYLEEMSRSGLTPPGAENSREDIERKTYLQRLQPWSKPSSQPVRVILLSWKYMITSFASPGILYAVLTSSIALGCGVGMSLTYNAVLMGEYHWQAKDIGLVNVGGAIGAIMAMLYCTFVANPFVMWMARRNRGIHQPEHHLITLAPAAVIGTAMLLLYGFTAGGGATWWGPYLGWTIFQYSFTTVLIISTTFASEAAPKHPGPAIVTVVGTKNVISFGVTYGLTPMIEENGYKFAFGVLAAIFAVIFLLGIPVCIWNPKWRAYAAKREVKKGTPTTD</sequence>
<evidence type="ECO:0000256" key="1">
    <source>
        <dbReference type="ARBA" id="ARBA00004141"/>
    </source>
</evidence>
<protein>
    <recommendedName>
        <fullName evidence="9">Major facilitator superfamily (MFS) profile domain-containing protein</fullName>
    </recommendedName>
</protein>
<feature type="transmembrane region" description="Helical" evidence="6">
    <location>
        <begin position="416"/>
        <end position="437"/>
    </location>
</feature>
<feature type="transmembrane region" description="Helical" evidence="6">
    <location>
        <begin position="21"/>
        <end position="42"/>
    </location>
</feature>
<dbReference type="Pfam" id="PF07690">
    <property type="entry name" value="MFS_1"/>
    <property type="match status" value="1"/>
</dbReference>
<evidence type="ECO:0000256" key="4">
    <source>
        <dbReference type="ARBA" id="ARBA00023136"/>
    </source>
</evidence>
<evidence type="ECO:0000256" key="6">
    <source>
        <dbReference type="SAM" id="Phobius"/>
    </source>
</evidence>
<feature type="transmembrane region" description="Helical" evidence="6">
    <location>
        <begin position="208"/>
        <end position="227"/>
    </location>
</feature>
<evidence type="ECO:0000256" key="5">
    <source>
        <dbReference type="ARBA" id="ARBA00023180"/>
    </source>
</evidence>
<dbReference type="AlphaFoldDB" id="A0A8J2IK98"/>
<feature type="transmembrane region" description="Helical" evidence="6">
    <location>
        <begin position="84"/>
        <end position="108"/>
    </location>
</feature>
<dbReference type="PANTHER" id="PTHR23502">
    <property type="entry name" value="MAJOR FACILITATOR SUPERFAMILY"/>
    <property type="match status" value="1"/>
</dbReference>
<comment type="caution">
    <text evidence="7">The sequence shown here is derived from an EMBL/GenBank/DDBJ whole genome shotgun (WGS) entry which is preliminary data.</text>
</comment>
<evidence type="ECO:0000256" key="3">
    <source>
        <dbReference type="ARBA" id="ARBA00022989"/>
    </source>
</evidence>
<keyword evidence="5" id="KW-0325">Glycoprotein</keyword>
<feature type="transmembrane region" description="Helical" evidence="6">
    <location>
        <begin position="619"/>
        <end position="641"/>
    </location>
</feature>
<feature type="transmembrane region" description="Helical" evidence="6">
    <location>
        <begin position="698"/>
        <end position="718"/>
    </location>
</feature>
<feature type="transmembrane region" description="Helical" evidence="6">
    <location>
        <begin position="385"/>
        <end position="404"/>
    </location>
</feature>
<dbReference type="Proteomes" id="UP000693738">
    <property type="component" value="Unassembled WGS sequence"/>
</dbReference>
<dbReference type="GO" id="GO:0022857">
    <property type="term" value="F:transmembrane transporter activity"/>
    <property type="evidence" value="ECO:0007669"/>
    <property type="project" value="InterPro"/>
</dbReference>
<dbReference type="GO" id="GO:0005886">
    <property type="term" value="C:plasma membrane"/>
    <property type="evidence" value="ECO:0007669"/>
    <property type="project" value="TreeGrafter"/>
</dbReference>
<keyword evidence="2 6" id="KW-0812">Transmembrane</keyword>
<evidence type="ECO:0000313" key="8">
    <source>
        <dbReference type="Proteomes" id="UP000693738"/>
    </source>
</evidence>
<reference evidence="7" key="1">
    <citation type="submission" date="2021-05" db="EMBL/GenBank/DDBJ databases">
        <authorList>
            <person name="Khan N."/>
        </authorList>
    </citation>
    <scope>NUCLEOTIDE SEQUENCE</scope>
</reference>
<feature type="transmembrane region" description="Helical" evidence="6">
    <location>
        <begin position="730"/>
        <end position="750"/>
    </location>
</feature>
<proteinExistence type="predicted"/>
<comment type="subcellular location">
    <subcellularLocation>
        <location evidence="1">Membrane</location>
        <topology evidence="1">Multi-pass membrane protein</topology>
    </subcellularLocation>
</comment>
<keyword evidence="3 6" id="KW-1133">Transmembrane helix</keyword>
<evidence type="ECO:0000256" key="2">
    <source>
        <dbReference type="ARBA" id="ARBA00022692"/>
    </source>
</evidence>
<evidence type="ECO:0008006" key="9">
    <source>
        <dbReference type="Google" id="ProtNLM"/>
    </source>
</evidence>
<dbReference type="PANTHER" id="PTHR23502:SF139">
    <property type="entry name" value="MAJOR FACILITATOR SUPERFAMILY (MFS) PROFILE DOMAIN-CONTAINING PROTEIN-RELATED"/>
    <property type="match status" value="1"/>
</dbReference>
<evidence type="ECO:0000313" key="7">
    <source>
        <dbReference type="EMBL" id="CAG7559151.1"/>
    </source>
</evidence>
<accession>A0A8J2IK98</accession>
<dbReference type="EMBL" id="CAJSTJ010000129">
    <property type="protein sequence ID" value="CAG7559151.1"/>
    <property type="molecule type" value="Genomic_DNA"/>
</dbReference>
<feature type="transmembrane region" description="Helical" evidence="6">
    <location>
        <begin position="345"/>
        <end position="373"/>
    </location>
</feature>
<organism evidence="7 8">
    <name type="scientific">Fusarium equiseti</name>
    <name type="common">Fusarium scirpi</name>
    <dbReference type="NCBI Taxonomy" id="61235"/>
    <lineage>
        <taxon>Eukaryota</taxon>
        <taxon>Fungi</taxon>
        <taxon>Dikarya</taxon>
        <taxon>Ascomycota</taxon>
        <taxon>Pezizomycotina</taxon>
        <taxon>Sordariomycetes</taxon>
        <taxon>Hypocreomycetidae</taxon>
        <taxon>Hypocreales</taxon>
        <taxon>Nectriaceae</taxon>
        <taxon>Fusarium</taxon>
        <taxon>Fusarium incarnatum-equiseti species complex</taxon>
    </lineage>
</organism>
<keyword evidence="4 6" id="KW-0472">Membrane</keyword>
<gene>
    <name evidence="7" type="ORF">FEQUK3_LOCUS4868</name>
</gene>
<feature type="transmembrane region" description="Helical" evidence="6">
    <location>
        <begin position="793"/>
        <end position="815"/>
    </location>
</feature>
<feature type="transmembrane region" description="Helical" evidence="6">
    <location>
        <begin position="661"/>
        <end position="686"/>
    </location>
</feature>